<keyword evidence="1" id="KW-0472">Membrane</keyword>
<keyword evidence="3" id="KW-1185">Reference proteome</keyword>
<protein>
    <submittedName>
        <fullName evidence="2">Uncharacterized protein</fullName>
    </submittedName>
</protein>
<comment type="caution">
    <text evidence="2">The sequence shown here is derived from an EMBL/GenBank/DDBJ whole genome shotgun (WGS) entry which is preliminary data.</text>
</comment>
<dbReference type="PATRIC" id="fig|1219045.3.peg.1578"/>
<gene>
    <name evidence="2" type="ORF">BV98_001544</name>
</gene>
<reference evidence="2" key="1">
    <citation type="submission" date="2014-08" db="EMBL/GenBank/DDBJ databases">
        <title>Draft genome sequences of Sphingobium herbicidovorans.</title>
        <authorList>
            <person name="Gan H.M."/>
            <person name="Gan H.Y."/>
            <person name="Savka M.A."/>
        </authorList>
    </citation>
    <scope>NUCLEOTIDE SEQUENCE [LARGE SCALE GENOMIC DNA]</scope>
    <source>
        <strain evidence="2">NBRC 16415</strain>
    </source>
</reference>
<keyword evidence="1" id="KW-0812">Transmembrane</keyword>
<organism evidence="2 3">
    <name type="scientific">Sphingobium herbicidovorans (strain ATCC 700291 / DSM 11019 / CCUG 56400 / KCTC 2939 / LMG 18315 / NBRC 16415 / MH)</name>
    <name type="common">Sphingomonas herbicidovorans</name>
    <dbReference type="NCBI Taxonomy" id="1219045"/>
    <lineage>
        <taxon>Bacteria</taxon>
        <taxon>Pseudomonadati</taxon>
        <taxon>Pseudomonadota</taxon>
        <taxon>Alphaproteobacteria</taxon>
        <taxon>Sphingomonadales</taxon>
        <taxon>Sphingomonadaceae</taxon>
        <taxon>Sphingobium</taxon>
    </lineage>
</organism>
<dbReference type="EMBL" id="JFZA02000012">
    <property type="protein sequence ID" value="KFG90342.1"/>
    <property type="molecule type" value="Genomic_DNA"/>
</dbReference>
<evidence type="ECO:0000256" key="1">
    <source>
        <dbReference type="SAM" id="Phobius"/>
    </source>
</evidence>
<feature type="transmembrane region" description="Helical" evidence="1">
    <location>
        <begin position="27"/>
        <end position="45"/>
    </location>
</feature>
<proteinExistence type="predicted"/>
<keyword evidence="1" id="KW-1133">Transmembrane helix</keyword>
<evidence type="ECO:0000313" key="3">
    <source>
        <dbReference type="Proteomes" id="UP000024284"/>
    </source>
</evidence>
<dbReference type="AlphaFoldDB" id="A0A086PAC4"/>
<dbReference type="eggNOG" id="ENOG50319MC">
    <property type="taxonomic scope" value="Bacteria"/>
</dbReference>
<evidence type="ECO:0000313" key="2">
    <source>
        <dbReference type="EMBL" id="KFG90342.1"/>
    </source>
</evidence>
<sequence>MTAIIPTSVLGAMASAAKHGRKRRNGLHLAQLASVVVVLLAVVLIAAQDRIAHGGGLVLLFAGGCTFIWARKRAKVRDEPEIDEILTEPDETLARNLRALDDFRKQIASGDIPCVERLPDGNLKPVTKSTLRAFLADHGTLLIVSRDQNLWQCIPHRPIPMSELLVKLGGRVAPALVTSRTLLDTADRDLFDRRIKWLLAHSEADPRANSFREAIQIIIALRRPELDGLTFERKKEILGKERISDSRMEKIHAGVYPAFNNYLRQFPMHEFP</sequence>
<name>A0A086PAC4_SPHHM</name>
<feature type="transmembrane region" description="Helical" evidence="1">
    <location>
        <begin position="51"/>
        <end position="70"/>
    </location>
</feature>
<accession>A0A086PAC4</accession>
<dbReference type="Proteomes" id="UP000024284">
    <property type="component" value="Unassembled WGS sequence"/>
</dbReference>